<dbReference type="InterPro" id="IPR038557">
    <property type="entry name" value="RLR_C_sf"/>
</dbReference>
<dbReference type="Pfam" id="PF00271">
    <property type="entry name" value="Helicase_C"/>
    <property type="match status" value="1"/>
</dbReference>
<evidence type="ECO:0000256" key="17">
    <source>
        <dbReference type="ARBA" id="ARBA00022884"/>
    </source>
</evidence>
<keyword evidence="4" id="KW-0963">Cytoplasm</keyword>
<keyword evidence="11" id="KW-0378">Hydrolase</keyword>
<accession>A0A9Q1HBU5</accession>
<keyword evidence="10" id="KW-0547">Nucleotide-binding</keyword>
<feature type="domain" description="Helicase ATP-binding" evidence="21">
    <location>
        <begin position="705"/>
        <end position="889"/>
    </location>
</feature>
<keyword evidence="14" id="KW-0067">ATP-binding</keyword>
<evidence type="ECO:0000256" key="12">
    <source>
        <dbReference type="ARBA" id="ARBA00022806"/>
    </source>
</evidence>
<evidence type="ECO:0000256" key="11">
    <source>
        <dbReference type="ARBA" id="ARBA00022801"/>
    </source>
</evidence>
<dbReference type="GO" id="GO:0003723">
    <property type="term" value="F:RNA binding"/>
    <property type="evidence" value="ECO:0007669"/>
    <property type="project" value="UniProtKB-KW"/>
</dbReference>
<dbReference type="GO" id="GO:0005737">
    <property type="term" value="C:cytoplasm"/>
    <property type="evidence" value="ECO:0007669"/>
    <property type="project" value="UniProtKB-SubCell"/>
</dbReference>
<keyword evidence="13" id="KW-0862">Zinc</keyword>
<dbReference type="PROSITE" id="PS51192">
    <property type="entry name" value="HELICASE_ATP_BIND_1"/>
    <property type="match status" value="1"/>
</dbReference>
<feature type="domain" description="RLR CTR" evidence="23">
    <location>
        <begin position="1246"/>
        <end position="1381"/>
    </location>
</feature>
<name>A0A9Q1HBU5_HOLLE</name>
<feature type="compositionally biased region" description="Polar residues" evidence="20">
    <location>
        <begin position="489"/>
        <end position="507"/>
    </location>
</feature>
<dbReference type="InterPro" id="IPR001650">
    <property type="entry name" value="Helicase_C-like"/>
</dbReference>
<proteinExistence type="inferred from homology"/>
<gene>
    <name evidence="24" type="ORF">HOLleu_14594</name>
</gene>
<dbReference type="GO" id="GO:0046872">
    <property type="term" value="F:metal ion binding"/>
    <property type="evidence" value="ECO:0007669"/>
    <property type="project" value="UniProtKB-KW"/>
</dbReference>
<keyword evidence="8" id="KW-0479">Metal-binding</keyword>
<feature type="region of interest" description="Disordered" evidence="20">
    <location>
        <begin position="489"/>
        <end position="512"/>
    </location>
</feature>
<dbReference type="SMART" id="SM00487">
    <property type="entry name" value="DEXDc"/>
    <property type="match status" value="1"/>
</dbReference>
<evidence type="ECO:0000256" key="6">
    <source>
        <dbReference type="ARBA" id="ARBA00022553"/>
    </source>
</evidence>
<dbReference type="InterPro" id="IPR027417">
    <property type="entry name" value="P-loop_NTPase"/>
</dbReference>
<dbReference type="InterPro" id="IPR031964">
    <property type="entry name" value="CARD_dom"/>
</dbReference>
<evidence type="ECO:0000256" key="9">
    <source>
        <dbReference type="ARBA" id="ARBA00022737"/>
    </source>
</evidence>
<comment type="subcellular location">
    <subcellularLocation>
        <location evidence="1">Cytoplasm</location>
    </subcellularLocation>
</comment>
<evidence type="ECO:0000256" key="7">
    <source>
        <dbReference type="ARBA" id="ARBA00022588"/>
    </source>
</evidence>
<evidence type="ECO:0000259" key="23">
    <source>
        <dbReference type="PROSITE" id="PS51789"/>
    </source>
</evidence>
<evidence type="ECO:0000256" key="20">
    <source>
        <dbReference type="SAM" id="MobiDB-lite"/>
    </source>
</evidence>
<dbReference type="InterPro" id="IPR051363">
    <property type="entry name" value="RLR_Helicase"/>
</dbReference>
<keyword evidence="17" id="KW-0694">RNA-binding</keyword>
<reference evidence="24" key="1">
    <citation type="submission" date="2021-10" db="EMBL/GenBank/DDBJ databases">
        <title>Tropical sea cucumber genome reveals ecological adaptation and Cuvierian tubules defense mechanism.</title>
        <authorList>
            <person name="Chen T."/>
        </authorList>
    </citation>
    <scope>NUCLEOTIDE SEQUENCE</scope>
    <source>
        <strain evidence="24">Nanhai2018</strain>
        <tissue evidence="24">Muscle</tissue>
    </source>
</reference>
<evidence type="ECO:0000256" key="14">
    <source>
        <dbReference type="ARBA" id="ARBA00022840"/>
    </source>
</evidence>
<evidence type="ECO:0000256" key="19">
    <source>
        <dbReference type="ARBA" id="ARBA00049390"/>
    </source>
</evidence>
<sequence length="1387" mass="156995">MASQCPSNSSGHGSGQIPDEHLKKMVTEVFTTVILEYINLDVQLLGTMLTAGVLTKNDVEEISNERKRKSNKASLNCLLSKLEDHPQERVYSKFFQCLMESENKSNRAIAQYILGDGPFPSIKEKFFNFYEKFENVFSELVAKIHPSEILDGINSHLSTDDQEAVIAEEDHSGKSRSALVLLLILSRSASDWPIHFVKVCEESKVQGAVALREALAKDTASFAPSSEKHFNQNHENQGSLCQRMDTDVMHDFSEEYMDTQEPGDMEIQEPEEIKPVSGKESRIKDVSQKEEFGKLVLKVAEELDRRDVQRLATLFHLSNGEEGQILSECNPGLSLIKSLEVKGLLAENQMHPFYNGLIDAGLVKEAEIVRDYMELFAEDYQQKASENGQEYNFGRLLLRLSDDIEKNATEKLLTLFGFKEGEKDRVHTSDQPSLCLLKELERKGMLALTNVEVLSEKLSQAGFPVLASYIDEYQNKFIAGVSSQKSVNEGTESFVGNSGKQENSQTESPDRNSLGFISKYRIALDKVGQLLTKGDSVRLARLLELSKSEVDGIERHQSPSHEALRILEKTGKFSEKNVTPLFDALKELTLLEAAAIVGRYINPQSESLSYSGGEEDISAESKCTPRGDQRGITCANKERQGTSDTNCTLTDDQRKLAGPSKQGKEDTDSKLTFGDDQPKVAESADQCAVNTEPKFTLRDDQRKVAEPGKQGKNYIILAETGFGKTLVAADIIRDHLKGKTETCKKKVAFIVEKKSLADQQEIKINEFLGKQKQIVVKKVTGYDATVHLPTVLATCDVLVATAGVIHNEFKQINDGSLTVFSLVIFDECHHCLKGHPFNQVMRMYHKEKRELTSLGKSLESLPQIIGMTATLGTGQAKSEDKAVDHALHVMANLDTDFIQTVEKNEESDSRKIGPVHKDTTHIFVDNREEDPFRDKVISLMSKVEEKLIQLPGHNLLKDSPPFVKDSQQYEQWVITNKEKHCPELVTDEIECRNLLSCMEYLLIYHKALCINREVRSKDAYNFIKKFVDKQSSLSQTGNFTDLQWDLMKEHSKQARDLQNFGMSENFENPLLKELEHLFVKEYSGNPDSLGLLFTATIEGTRYLKGWIEETPKLKKFLKTECVTRETTQSQHEEIRKKFDGHIYNLLIVTSVADEGWDIAGLNLVFCLNYITSDYAAVQRPGRLRAKGGKYYEIGYGNLKKSAEYSVIWKKMMETAVKHIKNMNPETKKKKLSMFQAHDERLCEEVERRQEMKASSKNRREYMLHCKRCQVEACSSYSIKRFKRSQHYIASQDFCDNKMLYKPHHTPCKIEDDIDKIGKLHCKKCDSDWGIVNSYAGQLFPVIKITSFTCRDSEGPPKRKALKKWSEVPFEIDDVDSIEENLDIDTSS</sequence>
<dbReference type="Gene3D" id="2.170.150.30">
    <property type="entry name" value="RIG-I-like receptor, C-terminal regulatory domain"/>
    <property type="match status" value="1"/>
</dbReference>
<dbReference type="EMBL" id="JAIZAY010000006">
    <property type="protein sequence ID" value="KAJ8040334.1"/>
    <property type="molecule type" value="Genomic_DNA"/>
</dbReference>
<organism evidence="24 25">
    <name type="scientific">Holothuria leucospilota</name>
    <name type="common">Black long sea cucumber</name>
    <name type="synonym">Mertensiothuria leucospilota</name>
    <dbReference type="NCBI Taxonomy" id="206669"/>
    <lineage>
        <taxon>Eukaryota</taxon>
        <taxon>Metazoa</taxon>
        <taxon>Echinodermata</taxon>
        <taxon>Eleutherozoa</taxon>
        <taxon>Echinozoa</taxon>
        <taxon>Holothuroidea</taxon>
        <taxon>Aspidochirotacea</taxon>
        <taxon>Aspidochirotida</taxon>
        <taxon>Holothuriidae</taxon>
        <taxon>Holothuria</taxon>
    </lineage>
</organism>
<evidence type="ECO:0000256" key="18">
    <source>
        <dbReference type="ARBA" id="ARBA00023118"/>
    </source>
</evidence>
<dbReference type="InterPro" id="IPR011545">
    <property type="entry name" value="DEAD/DEAH_box_helicase_dom"/>
</dbReference>
<dbReference type="GO" id="GO:0003724">
    <property type="term" value="F:RNA helicase activity"/>
    <property type="evidence" value="ECO:0007669"/>
    <property type="project" value="UniProtKB-EC"/>
</dbReference>
<evidence type="ECO:0000313" key="24">
    <source>
        <dbReference type="EMBL" id="KAJ8040334.1"/>
    </source>
</evidence>
<evidence type="ECO:0000256" key="16">
    <source>
        <dbReference type="ARBA" id="ARBA00022859"/>
    </source>
</evidence>
<dbReference type="InterPro" id="IPR014001">
    <property type="entry name" value="Helicase_ATP-bd"/>
</dbReference>
<feature type="region of interest" description="Disordered" evidence="20">
    <location>
        <begin position="605"/>
        <end position="685"/>
    </location>
</feature>
<keyword evidence="16" id="KW-0391">Immunity</keyword>
<dbReference type="OrthoDB" id="416741at2759"/>
<evidence type="ECO:0000259" key="21">
    <source>
        <dbReference type="PROSITE" id="PS51192"/>
    </source>
</evidence>
<feature type="domain" description="Helicase C-terminal" evidence="22">
    <location>
        <begin position="1073"/>
        <end position="1230"/>
    </location>
</feature>
<evidence type="ECO:0000313" key="25">
    <source>
        <dbReference type="Proteomes" id="UP001152320"/>
    </source>
</evidence>
<evidence type="ECO:0000256" key="4">
    <source>
        <dbReference type="ARBA" id="ARBA00022490"/>
    </source>
</evidence>
<comment type="similarity">
    <text evidence="2">Belongs to the helicase family. RLR subfamily.</text>
</comment>
<dbReference type="InterPro" id="IPR021673">
    <property type="entry name" value="RLR_CTR"/>
</dbReference>
<evidence type="ECO:0000256" key="1">
    <source>
        <dbReference type="ARBA" id="ARBA00004496"/>
    </source>
</evidence>
<keyword evidence="6" id="KW-0597">Phosphoprotein</keyword>
<dbReference type="GO" id="GO:0051607">
    <property type="term" value="P:defense response to virus"/>
    <property type="evidence" value="ECO:0007669"/>
    <property type="project" value="UniProtKB-KW"/>
</dbReference>
<keyword evidence="25" id="KW-1185">Reference proteome</keyword>
<dbReference type="Pfam" id="PF18119">
    <property type="entry name" value="RIG-I_C"/>
    <property type="match status" value="1"/>
</dbReference>
<dbReference type="Gene3D" id="3.40.50.300">
    <property type="entry name" value="P-loop containing nucleotide triphosphate hydrolases"/>
    <property type="match status" value="2"/>
</dbReference>
<dbReference type="InterPro" id="IPR011029">
    <property type="entry name" value="DEATH-like_dom_sf"/>
</dbReference>
<dbReference type="GO" id="GO:0005524">
    <property type="term" value="F:ATP binding"/>
    <property type="evidence" value="ECO:0007669"/>
    <property type="project" value="UniProtKB-KW"/>
</dbReference>
<keyword evidence="18" id="KW-0051">Antiviral defense</keyword>
<dbReference type="EC" id="3.6.4.13" evidence="3"/>
<keyword evidence="7" id="KW-0399">Innate immunity</keyword>
<dbReference type="PROSITE" id="PS51194">
    <property type="entry name" value="HELICASE_CTER"/>
    <property type="match status" value="1"/>
</dbReference>
<evidence type="ECO:0000256" key="3">
    <source>
        <dbReference type="ARBA" id="ARBA00012552"/>
    </source>
</evidence>
<dbReference type="PROSITE" id="PS51789">
    <property type="entry name" value="RLR_CTR"/>
    <property type="match status" value="1"/>
</dbReference>
<protein>
    <recommendedName>
        <fullName evidence="3">RNA helicase</fullName>
        <ecNumber evidence="3">3.6.4.13</ecNumber>
    </recommendedName>
</protein>
<dbReference type="Pfam" id="PF16739">
    <property type="entry name" value="CARD_2"/>
    <property type="match status" value="1"/>
</dbReference>
<evidence type="ECO:0000256" key="10">
    <source>
        <dbReference type="ARBA" id="ARBA00022741"/>
    </source>
</evidence>
<evidence type="ECO:0000256" key="15">
    <source>
        <dbReference type="ARBA" id="ARBA00022843"/>
    </source>
</evidence>
<evidence type="ECO:0000256" key="8">
    <source>
        <dbReference type="ARBA" id="ARBA00022723"/>
    </source>
</evidence>
<evidence type="ECO:0000259" key="22">
    <source>
        <dbReference type="PROSITE" id="PS51194"/>
    </source>
</evidence>
<evidence type="ECO:0000256" key="5">
    <source>
        <dbReference type="ARBA" id="ARBA00022499"/>
    </source>
</evidence>
<evidence type="ECO:0000256" key="2">
    <source>
        <dbReference type="ARBA" id="ARBA00006866"/>
    </source>
</evidence>
<comment type="caution">
    <text evidence="24">The sequence shown here is derived from an EMBL/GenBank/DDBJ whole genome shotgun (WGS) entry which is preliminary data.</text>
</comment>
<dbReference type="Pfam" id="PF11648">
    <property type="entry name" value="RIG-I_C-RD"/>
    <property type="match status" value="1"/>
</dbReference>
<dbReference type="PANTHER" id="PTHR14074:SF16">
    <property type="entry name" value="ANTIVIRAL INNATE IMMUNE RESPONSE RECEPTOR RIG-I"/>
    <property type="match status" value="1"/>
</dbReference>
<keyword evidence="15" id="KW-0832">Ubl conjugation</keyword>
<keyword evidence="12 24" id="KW-0347">Helicase</keyword>
<dbReference type="Pfam" id="PF00270">
    <property type="entry name" value="DEAD"/>
    <property type="match status" value="1"/>
</dbReference>
<dbReference type="Gene3D" id="1.10.533.10">
    <property type="entry name" value="Death Domain, Fas"/>
    <property type="match status" value="3"/>
</dbReference>
<dbReference type="Gene3D" id="1.20.1320.30">
    <property type="match status" value="1"/>
</dbReference>
<dbReference type="InterPro" id="IPR041204">
    <property type="entry name" value="RIG-I-like_C"/>
</dbReference>
<dbReference type="GO" id="GO:0016787">
    <property type="term" value="F:hydrolase activity"/>
    <property type="evidence" value="ECO:0007669"/>
    <property type="project" value="UniProtKB-KW"/>
</dbReference>
<keyword evidence="5" id="KW-1017">Isopeptide bond</keyword>
<comment type="catalytic activity">
    <reaction evidence="19">
        <text>ATP + H2O = ADP + phosphate + H(+)</text>
        <dbReference type="Rhea" id="RHEA:13065"/>
        <dbReference type="ChEBI" id="CHEBI:15377"/>
        <dbReference type="ChEBI" id="CHEBI:15378"/>
        <dbReference type="ChEBI" id="CHEBI:30616"/>
        <dbReference type="ChEBI" id="CHEBI:43474"/>
        <dbReference type="ChEBI" id="CHEBI:456216"/>
        <dbReference type="EC" id="3.6.4.13"/>
    </reaction>
    <physiologicalReaction direction="left-to-right" evidence="19">
        <dbReference type="Rhea" id="RHEA:13066"/>
    </physiologicalReaction>
</comment>
<dbReference type="GO" id="GO:0045087">
    <property type="term" value="P:innate immune response"/>
    <property type="evidence" value="ECO:0007669"/>
    <property type="project" value="UniProtKB-KW"/>
</dbReference>
<dbReference type="SUPFAM" id="SSF52540">
    <property type="entry name" value="P-loop containing nucleoside triphosphate hydrolases"/>
    <property type="match status" value="2"/>
</dbReference>
<evidence type="ECO:0000256" key="13">
    <source>
        <dbReference type="ARBA" id="ARBA00022833"/>
    </source>
</evidence>
<keyword evidence="9" id="KW-0677">Repeat</keyword>
<dbReference type="PANTHER" id="PTHR14074">
    <property type="entry name" value="HELICASE WITH DEATH DOMAIN-RELATED"/>
    <property type="match status" value="1"/>
</dbReference>
<dbReference type="Proteomes" id="UP001152320">
    <property type="component" value="Chromosome 6"/>
</dbReference>